<dbReference type="Pfam" id="PF24517">
    <property type="entry name" value="CBM96"/>
    <property type="match status" value="1"/>
</dbReference>
<feature type="compositionally biased region" description="Low complexity" evidence="4">
    <location>
        <begin position="120"/>
        <end position="130"/>
    </location>
</feature>
<feature type="region of interest" description="Disordered" evidence="4">
    <location>
        <begin position="65"/>
        <end position="138"/>
    </location>
</feature>
<dbReference type="EMBL" id="JALLPJ020000227">
    <property type="protein sequence ID" value="KAL3798205.1"/>
    <property type="molecule type" value="Genomic_DNA"/>
</dbReference>
<feature type="compositionally biased region" description="Polar residues" evidence="4">
    <location>
        <begin position="582"/>
        <end position="610"/>
    </location>
</feature>
<evidence type="ECO:0000313" key="6">
    <source>
        <dbReference type="EMBL" id="KAL3798205.1"/>
    </source>
</evidence>
<evidence type="ECO:0000313" key="7">
    <source>
        <dbReference type="Proteomes" id="UP001530400"/>
    </source>
</evidence>
<evidence type="ECO:0000259" key="5">
    <source>
        <dbReference type="PROSITE" id="PS50940"/>
    </source>
</evidence>
<dbReference type="GO" id="GO:0005576">
    <property type="term" value="C:extracellular region"/>
    <property type="evidence" value="ECO:0007669"/>
    <property type="project" value="UniProtKB-SubCell"/>
</dbReference>
<dbReference type="AlphaFoldDB" id="A0ABD3QDG2"/>
<evidence type="ECO:0000256" key="3">
    <source>
        <dbReference type="ARBA" id="ARBA00022729"/>
    </source>
</evidence>
<organism evidence="6 7">
    <name type="scientific">Cyclotella atomus</name>
    <dbReference type="NCBI Taxonomy" id="382360"/>
    <lineage>
        <taxon>Eukaryota</taxon>
        <taxon>Sar</taxon>
        <taxon>Stramenopiles</taxon>
        <taxon>Ochrophyta</taxon>
        <taxon>Bacillariophyta</taxon>
        <taxon>Coscinodiscophyceae</taxon>
        <taxon>Thalassiosirophycidae</taxon>
        <taxon>Stephanodiscales</taxon>
        <taxon>Stephanodiscaceae</taxon>
        <taxon>Cyclotella</taxon>
    </lineage>
</organism>
<comment type="subcellular location">
    <subcellularLocation>
        <location evidence="1">Secreted</location>
    </subcellularLocation>
</comment>
<feature type="region of interest" description="Disordered" evidence="4">
    <location>
        <begin position="532"/>
        <end position="551"/>
    </location>
</feature>
<dbReference type="Proteomes" id="UP001530400">
    <property type="component" value="Unassembled WGS sequence"/>
</dbReference>
<reference evidence="6 7" key="1">
    <citation type="submission" date="2024-10" db="EMBL/GenBank/DDBJ databases">
        <title>Updated reference genomes for cyclostephanoid diatoms.</title>
        <authorList>
            <person name="Roberts W.R."/>
            <person name="Alverson A.J."/>
        </authorList>
    </citation>
    <scope>NUCLEOTIDE SEQUENCE [LARGE SCALE GENOMIC DNA]</scope>
    <source>
        <strain evidence="6 7">AJA010-31</strain>
    </source>
</reference>
<feature type="compositionally biased region" description="Polar residues" evidence="4">
    <location>
        <begin position="95"/>
        <end position="112"/>
    </location>
</feature>
<proteinExistence type="predicted"/>
<keyword evidence="2" id="KW-0964">Secreted</keyword>
<feature type="compositionally biased region" description="Polar residues" evidence="4">
    <location>
        <begin position="352"/>
        <end position="363"/>
    </location>
</feature>
<feature type="compositionally biased region" description="Low complexity" evidence="4">
    <location>
        <begin position="532"/>
        <end position="546"/>
    </location>
</feature>
<feature type="region of interest" description="Disordered" evidence="4">
    <location>
        <begin position="458"/>
        <end position="522"/>
    </location>
</feature>
<feature type="compositionally biased region" description="Acidic residues" evidence="4">
    <location>
        <begin position="73"/>
        <end position="82"/>
    </location>
</feature>
<dbReference type="SMART" id="SM00494">
    <property type="entry name" value="ChtBD2"/>
    <property type="match status" value="1"/>
</dbReference>
<sequence length="867" mass="93495">MPRQLLACPPKYTGPYPTPTCAHYYYCRRGEIVDNLIHECGDGLLFSLETGICDWKSGVVCSVDGEGEKKEEEEGDAEEDIESSSSKSATEVVTDSSGVAIQESSYPQTTETDSNEQEETTTSRPTRPLRPIQPSEITNIETRDDILQVTQNNDGSVTLSLVNSRPLRPVEGAAVNTIYINQQGGEDGSYQEEQVVQMMVSQSQVANSQDASIVSSTSQDTTSTPFTQLPSYTPTSSPSYHRDPITGNRYGPPIYYPNFALRKCDSDPLYKPRWTSEEEMFSSKEECCIEYFDWVSMESCLGVGFVESNYWSEPTESPVTGEPTLRPVGIATAGPQEVAVIAMSSTLDDAQGYTNPSLLSTDEPTLSPSSFPSTPSPSTSPVLPRDPVSGQRYGPPIYYPNYALQNCNSDPVYKPRWTPDEELFSSKVACCEMHFGHVLDKCLGFGFVEDNLISDAPSTPTALPSSSPSIDVSGVPSSVPSVTPQPSSAPVGTPTFSPVTNDPTRSPSEKPTLVPSVSPTFNPTGMPTFSPSYVPSFSPSRSPTSKPTKRPTHFMQAIVATAPPVATSTSTTSTAAAAATSDEPQQQELVAKSSQYDSNQGNDGANNFPTYSPTYSWPTYSPTLATGAQNSNTAAPKTPGSGAYGYPTYTPSYMTRSPNIINNMPTTFSPTIATPAPSAGPKSVGLSIPLDKAATVSEGENITPFGNLESLTVDGTINNRYDTMLSVDLGFLMAIPDYNTITLRLYVLEADGDYCGTFQTTSNPWWDEDSVTWMNAPGANGNVLGDAVVNQDSEWVELDVTEVLTVMEAEPNNLLSVRLFSNEGSRCVFASNNGSNMLQAPNLLLLLNQRNEVDVDEAAGARPPRRI</sequence>
<comment type="caution">
    <text evidence="6">The sequence shown here is derived from an EMBL/GenBank/DDBJ whole genome shotgun (WGS) entry which is preliminary data.</text>
</comment>
<accession>A0ABD3QDG2</accession>
<dbReference type="InterPro" id="IPR002557">
    <property type="entry name" value="Chitin-bd_dom"/>
</dbReference>
<feature type="region of interest" description="Disordered" evidence="4">
    <location>
        <begin position="352"/>
        <end position="387"/>
    </location>
</feature>
<protein>
    <recommendedName>
        <fullName evidence="5">Chitin-binding type-2 domain-containing protein</fullName>
    </recommendedName>
</protein>
<feature type="compositionally biased region" description="Low complexity" evidence="4">
    <location>
        <begin position="83"/>
        <end position="94"/>
    </location>
</feature>
<evidence type="ECO:0000256" key="2">
    <source>
        <dbReference type="ARBA" id="ARBA00022525"/>
    </source>
</evidence>
<feature type="region of interest" description="Disordered" evidence="4">
    <location>
        <begin position="210"/>
        <end position="243"/>
    </location>
</feature>
<gene>
    <name evidence="6" type="ORF">ACHAWO_003410</name>
</gene>
<feature type="compositionally biased region" description="Low complexity" evidence="4">
    <location>
        <begin position="364"/>
        <end position="383"/>
    </location>
</feature>
<evidence type="ECO:0000256" key="4">
    <source>
        <dbReference type="SAM" id="MobiDB-lite"/>
    </source>
</evidence>
<dbReference type="SUPFAM" id="SSF57625">
    <property type="entry name" value="Invertebrate chitin-binding proteins"/>
    <property type="match status" value="1"/>
</dbReference>
<dbReference type="PROSITE" id="PS50940">
    <property type="entry name" value="CHIT_BIND_II"/>
    <property type="match status" value="1"/>
</dbReference>
<feature type="compositionally biased region" description="Polar residues" evidence="4">
    <location>
        <begin position="494"/>
        <end position="506"/>
    </location>
</feature>
<keyword evidence="3" id="KW-0732">Signal</keyword>
<dbReference type="Gene3D" id="2.170.140.10">
    <property type="entry name" value="Chitin binding domain"/>
    <property type="match status" value="1"/>
</dbReference>
<feature type="compositionally biased region" description="Low complexity" evidence="4">
    <location>
        <begin position="458"/>
        <end position="491"/>
    </location>
</feature>
<dbReference type="Pfam" id="PF01607">
    <property type="entry name" value="CBM_14"/>
    <property type="match status" value="1"/>
</dbReference>
<feature type="compositionally biased region" description="Low complexity" evidence="4">
    <location>
        <begin position="230"/>
        <end position="239"/>
    </location>
</feature>
<keyword evidence="7" id="KW-1185">Reference proteome</keyword>
<name>A0ABD3QDG2_9STRA</name>
<evidence type="ECO:0000256" key="1">
    <source>
        <dbReference type="ARBA" id="ARBA00004613"/>
    </source>
</evidence>
<feature type="compositionally biased region" description="Polar residues" evidence="4">
    <location>
        <begin position="210"/>
        <end position="229"/>
    </location>
</feature>
<dbReference type="InterPro" id="IPR055372">
    <property type="entry name" value="CBM96"/>
</dbReference>
<feature type="compositionally biased region" description="Low complexity" evidence="4">
    <location>
        <begin position="561"/>
        <end position="581"/>
    </location>
</feature>
<feature type="domain" description="Chitin-binding type-2" evidence="5">
    <location>
        <begin position="5"/>
        <end position="63"/>
    </location>
</feature>
<dbReference type="InterPro" id="IPR036508">
    <property type="entry name" value="Chitin-bd_dom_sf"/>
</dbReference>
<feature type="region of interest" description="Disordered" evidence="4">
    <location>
        <begin position="561"/>
        <end position="610"/>
    </location>
</feature>